<organism evidence="2 3">
    <name type="scientific">Orbilia blumenaviensis</name>
    <dbReference type="NCBI Taxonomy" id="1796055"/>
    <lineage>
        <taxon>Eukaryota</taxon>
        <taxon>Fungi</taxon>
        <taxon>Dikarya</taxon>
        <taxon>Ascomycota</taxon>
        <taxon>Pezizomycotina</taxon>
        <taxon>Orbiliomycetes</taxon>
        <taxon>Orbiliales</taxon>
        <taxon>Orbiliaceae</taxon>
        <taxon>Orbilia</taxon>
    </lineage>
</organism>
<evidence type="ECO:0000313" key="3">
    <source>
        <dbReference type="Proteomes" id="UP001373714"/>
    </source>
</evidence>
<reference evidence="2 3" key="1">
    <citation type="submission" date="2019-10" db="EMBL/GenBank/DDBJ databases">
        <authorList>
            <person name="Palmer J.M."/>
        </authorList>
    </citation>
    <scope>NUCLEOTIDE SEQUENCE [LARGE SCALE GENOMIC DNA]</scope>
    <source>
        <strain evidence="2 3">TWF730</strain>
    </source>
</reference>
<sequence>MGDLEFRPYTLYIGPDRLKFSVYRDFLGTYAPNFNQEVSSWPHLSPQGAKITLDYISDQYLGVTEYGDPNDFEALINCFDVYSCAENWGIQALKTHVCQLLCAPHILRRVEDYGAFLAQLYQFYETWAAQDQTALSAVTRCLRSISKEHSGYFAAKRGTQRSQLEKELTRVEEARDLLTTEFNRLKDCPCDFCDEQRIYYQGQWKGRYATTKRVRVYLFWNIKALWRLGMKPIQTIWGVLCTIWAVGFFANLLWILGCRKFADFFSKAVLILGVYFMILGFVTFGITIAAGLEVILTEVRYFISMPKKQLEDITWKIINSPVPISRQRLWSIDRPALGLIGSILLRVAYKYSQGYAPFDRLTMIVLRERPELAFRRIVDYYNPWRTRQTMDSWVPEFADYLTGIETKQK</sequence>
<keyword evidence="1" id="KW-0812">Transmembrane</keyword>
<proteinExistence type="predicted"/>
<dbReference type="Proteomes" id="UP001373714">
    <property type="component" value="Unassembled WGS sequence"/>
</dbReference>
<keyword evidence="3" id="KW-1185">Reference proteome</keyword>
<feature type="transmembrane region" description="Helical" evidence="1">
    <location>
        <begin position="268"/>
        <end position="296"/>
    </location>
</feature>
<protein>
    <submittedName>
        <fullName evidence="2">Uncharacterized protein</fullName>
    </submittedName>
</protein>
<dbReference type="AlphaFoldDB" id="A0AAV9VJD5"/>
<name>A0AAV9VJD5_9PEZI</name>
<comment type="caution">
    <text evidence="2">The sequence shown here is derived from an EMBL/GenBank/DDBJ whole genome shotgun (WGS) entry which is preliminary data.</text>
</comment>
<accession>A0AAV9VJD5</accession>
<gene>
    <name evidence="2" type="ORF">TWF730_007007</name>
</gene>
<evidence type="ECO:0000313" key="2">
    <source>
        <dbReference type="EMBL" id="KAK6360892.1"/>
    </source>
</evidence>
<dbReference type="EMBL" id="JAVHNS010000003">
    <property type="protein sequence ID" value="KAK6360892.1"/>
    <property type="molecule type" value="Genomic_DNA"/>
</dbReference>
<keyword evidence="1" id="KW-0472">Membrane</keyword>
<feature type="transmembrane region" description="Helical" evidence="1">
    <location>
        <begin position="236"/>
        <end position="256"/>
    </location>
</feature>
<keyword evidence="1" id="KW-1133">Transmembrane helix</keyword>
<evidence type="ECO:0000256" key="1">
    <source>
        <dbReference type="SAM" id="Phobius"/>
    </source>
</evidence>